<feature type="domain" description="RCK C-terminal" evidence="8">
    <location>
        <begin position="138"/>
        <end position="221"/>
    </location>
</feature>
<evidence type="ECO:0000313" key="9">
    <source>
        <dbReference type="EMBL" id="MDT0302971.1"/>
    </source>
</evidence>
<keyword evidence="2" id="KW-0813">Transport</keyword>
<keyword evidence="6" id="KW-0406">Ion transport</keyword>
<comment type="caution">
    <text evidence="9">The sequence shown here is derived from an EMBL/GenBank/DDBJ whole genome shotgun (WGS) entry which is preliminary data.</text>
</comment>
<protein>
    <recommendedName>
        <fullName evidence="1">Trk system potassium uptake protein TrkA</fullName>
    </recommendedName>
</protein>
<dbReference type="PANTHER" id="PTHR43833:SF5">
    <property type="entry name" value="TRK SYSTEM POTASSIUM UPTAKE PROTEIN TRKA"/>
    <property type="match status" value="1"/>
</dbReference>
<dbReference type="Pfam" id="PF02254">
    <property type="entry name" value="TrkA_N"/>
    <property type="match status" value="1"/>
</dbReference>
<proteinExistence type="predicted"/>
<feature type="domain" description="RCK N-terminal" evidence="7">
    <location>
        <begin position="1"/>
        <end position="117"/>
    </location>
</feature>
<dbReference type="InterPro" id="IPR006036">
    <property type="entry name" value="K_uptake_TrkA"/>
</dbReference>
<evidence type="ECO:0000256" key="1">
    <source>
        <dbReference type="ARBA" id="ARBA00017378"/>
    </source>
</evidence>
<evidence type="ECO:0000256" key="4">
    <source>
        <dbReference type="ARBA" id="ARBA00022958"/>
    </source>
</evidence>
<dbReference type="RefSeq" id="WP_311545457.1">
    <property type="nucleotide sequence ID" value="NZ_JAVREK010000011.1"/>
</dbReference>
<evidence type="ECO:0000259" key="8">
    <source>
        <dbReference type="PROSITE" id="PS51202"/>
    </source>
</evidence>
<dbReference type="PANTHER" id="PTHR43833">
    <property type="entry name" value="POTASSIUM CHANNEL PROTEIN 2-RELATED-RELATED"/>
    <property type="match status" value="1"/>
</dbReference>
<dbReference type="InterPro" id="IPR050721">
    <property type="entry name" value="Trk_Ktr_HKT_K-transport"/>
</dbReference>
<keyword evidence="10" id="KW-1185">Reference proteome</keyword>
<evidence type="ECO:0000259" key="7">
    <source>
        <dbReference type="PROSITE" id="PS51201"/>
    </source>
</evidence>
<dbReference type="InterPro" id="IPR036291">
    <property type="entry name" value="NAD(P)-bd_dom_sf"/>
</dbReference>
<keyword evidence="5" id="KW-0520">NAD</keyword>
<dbReference type="InterPro" id="IPR006037">
    <property type="entry name" value="RCK_C"/>
</dbReference>
<name>A0ABU2KUK1_9ACTN</name>
<dbReference type="Gene3D" id="3.40.50.720">
    <property type="entry name" value="NAD(P)-binding Rossmann-like Domain"/>
    <property type="match status" value="1"/>
</dbReference>
<reference evidence="10" key="1">
    <citation type="submission" date="2023-07" db="EMBL/GenBank/DDBJ databases">
        <title>30 novel species of actinomycetes from the DSMZ collection.</title>
        <authorList>
            <person name="Nouioui I."/>
        </authorList>
    </citation>
    <scope>NUCLEOTIDE SEQUENCE [LARGE SCALE GENOMIC DNA]</scope>
    <source>
        <strain evidence="10">DSM 45055</strain>
    </source>
</reference>
<gene>
    <name evidence="9" type="ORF">RM446_12680</name>
</gene>
<dbReference type="InterPro" id="IPR003148">
    <property type="entry name" value="RCK_N"/>
</dbReference>
<dbReference type="EMBL" id="JAVREK010000011">
    <property type="protein sequence ID" value="MDT0302971.1"/>
    <property type="molecule type" value="Genomic_DNA"/>
</dbReference>
<evidence type="ECO:0000256" key="6">
    <source>
        <dbReference type="ARBA" id="ARBA00023065"/>
    </source>
</evidence>
<dbReference type="PROSITE" id="PS51201">
    <property type="entry name" value="RCK_N"/>
    <property type="match status" value="1"/>
</dbReference>
<evidence type="ECO:0000256" key="2">
    <source>
        <dbReference type="ARBA" id="ARBA00022448"/>
    </source>
</evidence>
<evidence type="ECO:0000313" key="10">
    <source>
        <dbReference type="Proteomes" id="UP001183226"/>
    </source>
</evidence>
<evidence type="ECO:0000256" key="5">
    <source>
        <dbReference type="ARBA" id="ARBA00023027"/>
    </source>
</evidence>
<dbReference type="Gene3D" id="3.30.70.1450">
    <property type="entry name" value="Regulator of K+ conductance, C-terminal domain"/>
    <property type="match status" value="1"/>
</dbReference>
<dbReference type="PROSITE" id="PS51202">
    <property type="entry name" value="RCK_C"/>
    <property type="match status" value="1"/>
</dbReference>
<dbReference type="Pfam" id="PF02080">
    <property type="entry name" value="TrkA_C"/>
    <property type="match status" value="1"/>
</dbReference>
<keyword evidence="3" id="KW-0633">Potassium transport</keyword>
<evidence type="ECO:0000256" key="3">
    <source>
        <dbReference type="ARBA" id="ARBA00022538"/>
    </source>
</evidence>
<keyword evidence="4" id="KW-0630">Potassium</keyword>
<dbReference type="Proteomes" id="UP001183226">
    <property type="component" value="Unassembled WGS sequence"/>
</dbReference>
<dbReference type="InterPro" id="IPR036721">
    <property type="entry name" value="RCK_C_sf"/>
</dbReference>
<accession>A0ABU2KUK1</accession>
<organism evidence="9 10">
    <name type="scientific">Streptomonospora wellingtoniae</name>
    <dbReference type="NCBI Taxonomy" id="3075544"/>
    <lineage>
        <taxon>Bacteria</taxon>
        <taxon>Bacillati</taxon>
        <taxon>Actinomycetota</taxon>
        <taxon>Actinomycetes</taxon>
        <taxon>Streptosporangiales</taxon>
        <taxon>Nocardiopsidaceae</taxon>
        <taxon>Streptomonospora</taxon>
    </lineage>
</organism>
<dbReference type="SUPFAM" id="SSF116726">
    <property type="entry name" value="TrkA C-terminal domain-like"/>
    <property type="match status" value="1"/>
</dbReference>
<sequence>MRVAIAGAGSVGRSIAAELSESGHEVLLIDRDSRSIGVDELPRAEWLLADACELASLEDARLDDFDAVVAASGDDKVNLVVSLLAKTEFGVGRVIARINDPRNEWLFTEAWGVDVAVSPPRMMAALVEEAEDGEDPAEALSALSLPETDLLEFTLPQDSPHAGRPLGGLAPALPEGIVLVAMVREGRVHTPDPQTPLRGGDELVFLSSAASVEELGALLESGGTG</sequence>
<dbReference type="SUPFAM" id="SSF51735">
    <property type="entry name" value="NAD(P)-binding Rossmann-fold domains"/>
    <property type="match status" value="1"/>
</dbReference>
<dbReference type="PRINTS" id="PR00335">
    <property type="entry name" value="KUPTAKETRKA"/>
</dbReference>